<name>A0A223EJR0_9BACI</name>
<feature type="region of interest" description="Disordered" evidence="1">
    <location>
        <begin position="24"/>
        <end position="66"/>
    </location>
</feature>
<dbReference type="AlphaFoldDB" id="A0A223EJR0"/>
<dbReference type="GeneID" id="56474449"/>
<keyword evidence="2" id="KW-0732">Signal</keyword>
<evidence type="ECO:0000256" key="1">
    <source>
        <dbReference type="SAM" id="MobiDB-lite"/>
    </source>
</evidence>
<feature type="signal peptide" evidence="2">
    <location>
        <begin position="1"/>
        <end position="19"/>
    </location>
</feature>
<protein>
    <recommendedName>
        <fullName evidence="5">PsbP C-terminal domain-containing protein</fullName>
    </recommendedName>
</protein>
<dbReference type="EMBL" id="CP017704">
    <property type="protein sequence ID" value="ASS95450.1"/>
    <property type="molecule type" value="Genomic_DNA"/>
</dbReference>
<evidence type="ECO:0000256" key="2">
    <source>
        <dbReference type="SAM" id="SignalP"/>
    </source>
</evidence>
<reference evidence="3 4" key="1">
    <citation type="submission" date="2016-10" db="EMBL/GenBank/DDBJ databases">
        <title>The whole genome sequencing and assembly of Bacillus simplex DSM 1321 strain.</title>
        <authorList>
            <person name="Park M.-K."/>
            <person name="Lee Y.-J."/>
            <person name="Yi H."/>
            <person name="Bahn Y.-S."/>
            <person name="Kim J.F."/>
            <person name="Lee D.-W."/>
        </authorList>
    </citation>
    <scope>NUCLEOTIDE SEQUENCE [LARGE SCALE GENOMIC DNA]</scope>
    <source>
        <strain evidence="3 4">DSM 1321</strain>
    </source>
</reference>
<sequence>MKKILLILAAVFLVTGLSACKGVQEENKESPPISEKPNDNPKQTDGQDEDPPGESVDDPTKDRPNTKTDMIILEGTEESFQFTLHHSQALGFSTYIVDDMVVEEASSGEGDAMIVFANFAGKRNEDAKVQIFSKSEGTNATIEEQAEFAREVVISNGFEIEQRSDNAPNRFDWSEVEFDISQKGSNYLLLGTVSVFQHGDRVYYAIVQYPEDYEEGFIPRVVKMFDDIVWYEAP</sequence>
<dbReference type="RefSeq" id="WP_063235131.1">
    <property type="nucleotide sequence ID" value="NZ_BCVO01000020.1"/>
</dbReference>
<dbReference type="Proteomes" id="UP000214618">
    <property type="component" value="Chromosome"/>
</dbReference>
<evidence type="ECO:0000313" key="4">
    <source>
        <dbReference type="Proteomes" id="UP000214618"/>
    </source>
</evidence>
<dbReference type="PROSITE" id="PS51257">
    <property type="entry name" value="PROKAR_LIPOPROTEIN"/>
    <property type="match status" value="1"/>
</dbReference>
<feature type="chain" id="PRO_5039433186" description="PsbP C-terminal domain-containing protein" evidence="2">
    <location>
        <begin position="20"/>
        <end position="234"/>
    </location>
</feature>
<gene>
    <name evidence="3" type="ORF">BS1321_16945</name>
</gene>
<evidence type="ECO:0000313" key="3">
    <source>
        <dbReference type="EMBL" id="ASS95450.1"/>
    </source>
</evidence>
<feature type="compositionally biased region" description="Acidic residues" evidence="1">
    <location>
        <begin position="46"/>
        <end position="57"/>
    </location>
</feature>
<dbReference type="OrthoDB" id="463882at2"/>
<organism evidence="3 4">
    <name type="scientific">Peribacillus simplex NBRC 15720 = DSM 1321</name>
    <dbReference type="NCBI Taxonomy" id="1349754"/>
    <lineage>
        <taxon>Bacteria</taxon>
        <taxon>Bacillati</taxon>
        <taxon>Bacillota</taxon>
        <taxon>Bacilli</taxon>
        <taxon>Bacillales</taxon>
        <taxon>Bacillaceae</taxon>
        <taxon>Peribacillus</taxon>
    </lineage>
</organism>
<evidence type="ECO:0008006" key="5">
    <source>
        <dbReference type="Google" id="ProtNLM"/>
    </source>
</evidence>
<accession>A0A223EJR0</accession>
<proteinExistence type="predicted"/>